<dbReference type="OrthoDB" id="8196042at2759"/>
<dbReference type="WBParaSite" id="BXY_1656000.1">
    <property type="protein sequence ID" value="BXY_1656000.1"/>
    <property type="gene ID" value="BXY_1656000"/>
</dbReference>
<comment type="subcellular location">
    <subcellularLocation>
        <location evidence="3">Nucleus</location>
    </subcellularLocation>
</comment>
<dbReference type="eggNOG" id="KOG3804">
    <property type="taxonomic scope" value="Eukaryota"/>
</dbReference>
<dbReference type="EMBL" id="CAJFDI010000003">
    <property type="protein sequence ID" value="CAD5221016.1"/>
    <property type="molecule type" value="Genomic_DNA"/>
</dbReference>
<reference evidence="7" key="2">
    <citation type="submission" date="2020-08" db="EMBL/GenBank/DDBJ databases">
        <authorList>
            <person name="Kikuchi T."/>
        </authorList>
    </citation>
    <scope>NUCLEOTIDE SEQUENCE</scope>
    <source>
        <strain evidence="6">Ka4C1</strain>
    </source>
</reference>
<dbReference type="PANTHER" id="PTHR11849:SF191">
    <property type="entry name" value="ECDYSONE-INDUCED PROTEIN 74EF ISOFORM B"/>
    <property type="match status" value="1"/>
</dbReference>
<evidence type="ECO:0000313" key="7">
    <source>
        <dbReference type="EMBL" id="CAG9107601.1"/>
    </source>
</evidence>
<name>A0A1I7SU39_BURXY</name>
<dbReference type="Pfam" id="PF00178">
    <property type="entry name" value="Ets"/>
    <property type="match status" value="1"/>
</dbReference>
<dbReference type="SUPFAM" id="SSF46785">
    <property type="entry name" value="Winged helix' DNA-binding domain"/>
    <property type="match status" value="1"/>
</dbReference>
<dbReference type="Proteomes" id="UP000095284">
    <property type="component" value="Unplaced"/>
</dbReference>
<feature type="region of interest" description="Disordered" evidence="4">
    <location>
        <begin position="248"/>
        <end position="271"/>
    </location>
</feature>
<evidence type="ECO:0000256" key="4">
    <source>
        <dbReference type="SAM" id="MobiDB-lite"/>
    </source>
</evidence>
<feature type="domain" description="ETS" evidence="5">
    <location>
        <begin position="297"/>
        <end position="379"/>
    </location>
</feature>
<keyword evidence="3" id="KW-0539">Nucleus</keyword>
<dbReference type="InterPro" id="IPR036390">
    <property type="entry name" value="WH_DNA-bd_sf"/>
</dbReference>
<evidence type="ECO:0000259" key="5">
    <source>
        <dbReference type="PROSITE" id="PS50061"/>
    </source>
</evidence>
<evidence type="ECO:0000313" key="8">
    <source>
        <dbReference type="Proteomes" id="UP000095284"/>
    </source>
</evidence>
<dbReference type="GO" id="GO:0005634">
    <property type="term" value="C:nucleus"/>
    <property type="evidence" value="ECO:0007669"/>
    <property type="project" value="UniProtKB-SubCell"/>
</dbReference>
<dbReference type="InterPro" id="IPR000418">
    <property type="entry name" value="Ets_dom"/>
</dbReference>
<dbReference type="PANTHER" id="PTHR11849">
    <property type="entry name" value="ETS"/>
    <property type="match status" value="1"/>
</dbReference>
<dbReference type="FunFam" id="1.10.10.10:FF:000853">
    <property type="entry name" value="ETS-Like transcription Factor homolog"/>
    <property type="match status" value="1"/>
</dbReference>
<dbReference type="Proteomes" id="UP000582659">
    <property type="component" value="Unassembled WGS sequence"/>
</dbReference>
<feature type="region of interest" description="Disordered" evidence="4">
    <location>
        <begin position="79"/>
        <end position="107"/>
    </location>
</feature>
<dbReference type="EMBL" id="CAJFCV020000003">
    <property type="protein sequence ID" value="CAG9107601.1"/>
    <property type="molecule type" value="Genomic_DNA"/>
</dbReference>
<dbReference type="AlphaFoldDB" id="A0A1I7SU39"/>
<feature type="compositionally biased region" description="Polar residues" evidence="4">
    <location>
        <begin position="82"/>
        <end position="93"/>
    </location>
</feature>
<dbReference type="SMR" id="A0A1I7SU39"/>
<accession>A0A1I7SU39</accession>
<evidence type="ECO:0000313" key="9">
    <source>
        <dbReference type="Proteomes" id="UP000659654"/>
    </source>
</evidence>
<dbReference type="PROSITE" id="PS00346">
    <property type="entry name" value="ETS_DOMAIN_2"/>
    <property type="match status" value="1"/>
</dbReference>
<dbReference type="Proteomes" id="UP000659654">
    <property type="component" value="Unassembled WGS sequence"/>
</dbReference>
<feature type="compositionally biased region" description="Basic and acidic residues" evidence="4">
    <location>
        <begin position="96"/>
        <end position="107"/>
    </location>
</feature>
<dbReference type="GO" id="GO:0000981">
    <property type="term" value="F:DNA-binding transcription factor activity, RNA polymerase II-specific"/>
    <property type="evidence" value="ECO:0007669"/>
    <property type="project" value="TreeGrafter"/>
</dbReference>
<proteinExistence type="inferred from homology"/>
<evidence type="ECO:0000313" key="10">
    <source>
        <dbReference type="WBParaSite" id="BXY_1656000.1"/>
    </source>
</evidence>
<reference evidence="10" key="1">
    <citation type="submission" date="2016-11" db="UniProtKB">
        <authorList>
            <consortium name="WormBaseParasite"/>
        </authorList>
    </citation>
    <scope>IDENTIFICATION</scope>
</reference>
<gene>
    <name evidence="6" type="ORF">BXYJ_LOCUS6467</name>
</gene>
<dbReference type="PROSITE" id="PS50061">
    <property type="entry name" value="ETS_DOMAIN_3"/>
    <property type="match status" value="1"/>
</dbReference>
<keyword evidence="9" id="KW-1185">Reference proteome</keyword>
<dbReference type="SMART" id="SM00413">
    <property type="entry name" value="ETS"/>
    <property type="match status" value="1"/>
</dbReference>
<dbReference type="PROSITE" id="PS00345">
    <property type="entry name" value="ETS_DOMAIN_1"/>
    <property type="match status" value="1"/>
</dbReference>
<evidence type="ECO:0000313" key="6">
    <source>
        <dbReference type="EMBL" id="CAD5221016.1"/>
    </source>
</evidence>
<protein>
    <submittedName>
        <fullName evidence="6">(pine wood nematode) hypothetical protein</fullName>
    </submittedName>
    <submittedName>
        <fullName evidence="10">ETS domain-containing protein</fullName>
    </submittedName>
</protein>
<dbReference type="InterPro" id="IPR046328">
    <property type="entry name" value="ETS_fam"/>
</dbReference>
<evidence type="ECO:0000256" key="1">
    <source>
        <dbReference type="ARBA" id="ARBA00005562"/>
    </source>
</evidence>
<dbReference type="GO" id="GO:0043565">
    <property type="term" value="F:sequence-specific DNA binding"/>
    <property type="evidence" value="ECO:0007669"/>
    <property type="project" value="InterPro"/>
</dbReference>
<keyword evidence="2 3" id="KW-0238">DNA-binding</keyword>
<comment type="similarity">
    <text evidence="1 3">Belongs to the ETS family.</text>
</comment>
<dbReference type="PRINTS" id="PR00454">
    <property type="entry name" value="ETSDOMAIN"/>
</dbReference>
<evidence type="ECO:0000256" key="3">
    <source>
        <dbReference type="RuleBase" id="RU004019"/>
    </source>
</evidence>
<sequence length="418" mass="47833">MAGPDVPDSFPINLPCDTTEEPQGLLTFLETAQKRQRLEADRIRALYPQADSRRTSAPACLFDPSQNSAFNAQLQKLAESMGTKTESNSSSPDSGLGHDGHEYNEKSSPDQTLLLLHLLGQHVQFGVFPSTSTTVPPNMMNEVHDNVLRNQYSENARLTNWMNLLYPHFQPPPQPLKPVQDELNDILTIFKTNAQLFNNIKADESNTDCAQFYELLQNQLRHRQNLILQAQLRSHPYLNQLGHCGNNLQSTTKTPEKSGAPQYTPYDGGRRYSEPAILSATTINARRKSREITGQSSYLWEFLLKLLQDKDYCPKYIKWLDHKKGIFKLVDSKAVSRLWGMHKNKPGMNYETMGRALRYYYQRGILQKVEGQRLVYQFMDVPRELFDPKDTSYDENTELIETTVTQQFHNTSIKADVN</sequence>
<dbReference type="InterPro" id="IPR036388">
    <property type="entry name" value="WH-like_DNA-bd_sf"/>
</dbReference>
<dbReference type="Gene3D" id="1.10.10.10">
    <property type="entry name" value="Winged helix-like DNA-binding domain superfamily/Winged helix DNA-binding domain"/>
    <property type="match status" value="1"/>
</dbReference>
<organism evidence="8 10">
    <name type="scientific">Bursaphelenchus xylophilus</name>
    <name type="common">Pinewood nematode worm</name>
    <name type="synonym">Aphelenchoides xylophilus</name>
    <dbReference type="NCBI Taxonomy" id="6326"/>
    <lineage>
        <taxon>Eukaryota</taxon>
        <taxon>Metazoa</taxon>
        <taxon>Ecdysozoa</taxon>
        <taxon>Nematoda</taxon>
        <taxon>Chromadorea</taxon>
        <taxon>Rhabditida</taxon>
        <taxon>Tylenchina</taxon>
        <taxon>Tylenchomorpha</taxon>
        <taxon>Aphelenchoidea</taxon>
        <taxon>Aphelenchoididae</taxon>
        <taxon>Bursaphelenchus</taxon>
    </lineage>
</organism>
<evidence type="ECO:0000256" key="2">
    <source>
        <dbReference type="ARBA" id="ARBA00023125"/>
    </source>
</evidence>
<dbReference type="GO" id="GO:0030154">
    <property type="term" value="P:cell differentiation"/>
    <property type="evidence" value="ECO:0007669"/>
    <property type="project" value="TreeGrafter"/>
</dbReference>